<dbReference type="InterPro" id="IPR001611">
    <property type="entry name" value="Leu-rich_rpt"/>
</dbReference>
<proteinExistence type="predicted"/>
<dbReference type="GeneTree" id="ENSGT01090000261884"/>
<evidence type="ECO:0000313" key="1">
    <source>
        <dbReference type="Ensembl" id="ENSPMAP00000011035.1"/>
    </source>
</evidence>
<name>S4S0P4_PETMA</name>
<organism evidence="1">
    <name type="scientific">Petromyzon marinus</name>
    <name type="common">Sea lamprey</name>
    <dbReference type="NCBI Taxonomy" id="7757"/>
    <lineage>
        <taxon>Eukaryota</taxon>
        <taxon>Metazoa</taxon>
        <taxon>Chordata</taxon>
        <taxon>Craniata</taxon>
        <taxon>Vertebrata</taxon>
        <taxon>Cyclostomata</taxon>
        <taxon>Hyperoartia</taxon>
        <taxon>Petromyzontiformes</taxon>
        <taxon>Petromyzontidae</taxon>
        <taxon>Petromyzon</taxon>
    </lineage>
</organism>
<dbReference type="Gene3D" id="3.80.10.10">
    <property type="entry name" value="Ribonuclease Inhibitor"/>
    <property type="match status" value="1"/>
</dbReference>
<dbReference type="Pfam" id="PF13855">
    <property type="entry name" value="LRR_8"/>
    <property type="match status" value="1"/>
</dbReference>
<accession>S4S0P4</accession>
<reference evidence="1" key="2">
    <citation type="submission" date="2025-09" db="UniProtKB">
        <authorList>
            <consortium name="Ensembl"/>
        </authorList>
    </citation>
    <scope>IDENTIFICATION</scope>
</reference>
<evidence type="ECO:0008006" key="2">
    <source>
        <dbReference type="Google" id="ProtNLM"/>
    </source>
</evidence>
<dbReference type="HOGENOM" id="CLU_000288_148_1_1"/>
<sequence length="34" mass="3644">MNTNQLQSIPAGAFDKLANLQTLSLSTNQLQSVP</sequence>
<reference evidence="1" key="1">
    <citation type="submission" date="2025-08" db="UniProtKB">
        <authorList>
            <consortium name="Ensembl"/>
        </authorList>
    </citation>
    <scope>IDENTIFICATION</scope>
</reference>
<dbReference type="PROSITE" id="PS51450">
    <property type="entry name" value="LRR"/>
    <property type="match status" value="1"/>
</dbReference>
<dbReference type="InterPro" id="IPR032675">
    <property type="entry name" value="LRR_dom_sf"/>
</dbReference>
<dbReference type="SUPFAM" id="SSF52058">
    <property type="entry name" value="L domain-like"/>
    <property type="match status" value="1"/>
</dbReference>
<dbReference type="Ensembl" id="ENSPMAT00000011081.1">
    <property type="protein sequence ID" value="ENSPMAP00000011035.1"/>
    <property type="gene ID" value="ENSPMAG00000010054.1"/>
</dbReference>
<protein>
    <recommendedName>
        <fullName evidence="2">Variable lymphocyte receptor A cassette</fullName>
    </recommendedName>
</protein>
<dbReference type="AlphaFoldDB" id="S4S0P4"/>